<feature type="non-terminal residue" evidence="1">
    <location>
        <position position="1"/>
    </location>
</feature>
<gene>
    <name evidence="1" type="ORF">PMAYCL1PPCAC_02550</name>
</gene>
<protein>
    <submittedName>
        <fullName evidence="1">Uncharacterized protein</fullName>
    </submittedName>
</protein>
<organism evidence="1 2">
    <name type="scientific">Pristionchus mayeri</name>
    <dbReference type="NCBI Taxonomy" id="1317129"/>
    <lineage>
        <taxon>Eukaryota</taxon>
        <taxon>Metazoa</taxon>
        <taxon>Ecdysozoa</taxon>
        <taxon>Nematoda</taxon>
        <taxon>Chromadorea</taxon>
        <taxon>Rhabditida</taxon>
        <taxon>Rhabditina</taxon>
        <taxon>Diplogasteromorpha</taxon>
        <taxon>Diplogasteroidea</taxon>
        <taxon>Neodiplogasteridae</taxon>
        <taxon>Pristionchus</taxon>
    </lineage>
</organism>
<accession>A0AAN4Z8C2</accession>
<keyword evidence="2" id="KW-1185">Reference proteome</keyword>
<evidence type="ECO:0000313" key="1">
    <source>
        <dbReference type="EMBL" id="GMR32355.1"/>
    </source>
</evidence>
<dbReference type="AlphaFoldDB" id="A0AAN4Z8C2"/>
<sequence length="88" mass="10220">LLLSILLSAQSMRGESRHRQIFRSRFDSDLSTVDRMPIGSSRSTIRTTPPPFTVRPGFWPLLSKVPPPSDPHQFVRYYPVWKRLNRSP</sequence>
<dbReference type="Proteomes" id="UP001328107">
    <property type="component" value="Unassembled WGS sequence"/>
</dbReference>
<dbReference type="EMBL" id="BTRK01000001">
    <property type="protein sequence ID" value="GMR32355.1"/>
    <property type="molecule type" value="Genomic_DNA"/>
</dbReference>
<evidence type="ECO:0000313" key="2">
    <source>
        <dbReference type="Proteomes" id="UP001328107"/>
    </source>
</evidence>
<proteinExistence type="predicted"/>
<comment type="caution">
    <text evidence="1">The sequence shown here is derived from an EMBL/GenBank/DDBJ whole genome shotgun (WGS) entry which is preliminary data.</text>
</comment>
<name>A0AAN4Z8C2_9BILA</name>
<reference evidence="2" key="1">
    <citation type="submission" date="2022-10" db="EMBL/GenBank/DDBJ databases">
        <title>Genome assembly of Pristionchus species.</title>
        <authorList>
            <person name="Yoshida K."/>
            <person name="Sommer R.J."/>
        </authorList>
    </citation>
    <scope>NUCLEOTIDE SEQUENCE [LARGE SCALE GENOMIC DNA]</scope>
    <source>
        <strain evidence="2">RS5460</strain>
    </source>
</reference>